<dbReference type="SUPFAM" id="SSF53649">
    <property type="entry name" value="Alkaline phosphatase-like"/>
    <property type="match status" value="1"/>
</dbReference>
<dbReference type="Gene3D" id="3.40.720.10">
    <property type="entry name" value="Alkaline Phosphatase, subunit A"/>
    <property type="match status" value="1"/>
</dbReference>
<keyword evidence="4" id="KW-0106">Calcium</keyword>
<proteinExistence type="inferred from homology"/>
<accession>A0A502EGN8</accession>
<comment type="similarity">
    <text evidence="1">Belongs to the sulfatase family.</text>
</comment>
<dbReference type="GO" id="GO:0046872">
    <property type="term" value="F:metal ion binding"/>
    <property type="evidence" value="ECO:0007669"/>
    <property type="project" value="UniProtKB-KW"/>
</dbReference>
<dbReference type="PANTHER" id="PTHR42693:SF43">
    <property type="entry name" value="BLL2667 PROTEIN"/>
    <property type="match status" value="1"/>
</dbReference>
<dbReference type="InterPro" id="IPR013320">
    <property type="entry name" value="ConA-like_dom_sf"/>
</dbReference>
<dbReference type="RefSeq" id="WP_140510607.1">
    <property type="nucleotide sequence ID" value="NZ_RCZH01000015.1"/>
</dbReference>
<dbReference type="EMBL" id="RCZH01000015">
    <property type="protein sequence ID" value="TPG36209.1"/>
    <property type="molecule type" value="Genomic_DNA"/>
</dbReference>
<gene>
    <name evidence="7" type="ORF">EAH81_20560</name>
</gene>
<comment type="caution">
    <text evidence="7">The sequence shown here is derived from an EMBL/GenBank/DDBJ whole genome shotgun (WGS) entry which is preliminary data.</text>
</comment>
<dbReference type="OrthoDB" id="9803751at2"/>
<organism evidence="7 8">
    <name type="scientific">Flavobacterium pectinovorum</name>
    <dbReference type="NCBI Taxonomy" id="29533"/>
    <lineage>
        <taxon>Bacteria</taxon>
        <taxon>Pseudomonadati</taxon>
        <taxon>Bacteroidota</taxon>
        <taxon>Flavobacteriia</taxon>
        <taxon>Flavobacteriales</taxon>
        <taxon>Flavobacteriaceae</taxon>
        <taxon>Flavobacterium</taxon>
    </lineage>
</organism>
<dbReference type="PROSITE" id="PS00523">
    <property type="entry name" value="SULFATASE_1"/>
    <property type="match status" value="1"/>
</dbReference>
<dbReference type="InterPro" id="IPR017850">
    <property type="entry name" value="Alkaline_phosphatase_core_sf"/>
</dbReference>
<dbReference type="AlphaFoldDB" id="A0A502EGN8"/>
<feature type="domain" description="Sulfatase N-terminal" evidence="6">
    <location>
        <begin position="68"/>
        <end position="481"/>
    </location>
</feature>
<evidence type="ECO:0000256" key="2">
    <source>
        <dbReference type="ARBA" id="ARBA00022723"/>
    </source>
</evidence>
<evidence type="ECO:0000256" key="5">
    <source>
        <dbReference type="SAM" id="SignalP"/>
    </source>
</evidence>
<reference evidence="7 8" key="1">
    <citation type="journal article" date="2019" name="Environ. Microbiol.">
        <title>Species interactions and distinct microbial communities in high Arctic permafrost affected cryosols are associated with the CH4 and CO2 gas fluxes.</title>
        <authorList>
            <person name="Altshuler I."/>
            <person name="Hamel J."/>
            <person name="Turney S."/>
            <person name="Magnuson E."/>
            <person name="Levesque R."/>
            <person name="Greer C."/>
            <person name="Whyte L.G."/>
        </authorList>
    </citation>
    <scope>NUCLEOTIDE SEQUENCE [LARGE SCALE GENOMIC DNA]</scope>
    <source>
        <strain evidence="7 8">42</strain>
    </source>
</reference>
<protein>
    <submittedName>
        <fullName evidence="7">Arylsulfatase</fullName>
    </submittedName>
</protein>
<dbReference type="InterPro" id="IPR050738">
    <property type="entry name" value="Sulfatase"/>
</dbReference>
<dbReference type="SUPFAM" id="SSF49899">
    <property type="entry name" value="Concanavalin A-like lectins/glucanases"/>
    <property type="match status" value="1"/>
</dbReference>
<dbReference type="InterPro" id="IPR024607">
    <property type="entry name" value="Sulfatase_CS"/>
</dbReference>
<dbReference type="InterPro" id="IPR000917">
    <property type="entry name" value="Sulfatase_N"/>
</dbReference>
<name>A0A502EGN8_9FLAO</name>
<evidence type="ECO:0000313" key="7">
    <source>
        <dbReference type="EMBL" id="TPG36209.1"/>
    </source>
</evidence>
<feature type="signal peptide" evidence="5">
    <location>
        <begin position="1"/>
        <end position="23"/>
    </location>
</feature>
<dbReference type="CDD" id="cd16025">
    <property type="entry name" value="PAS_like"/>
    <property type="match status" value="1"/>
</dbReference>
<keyword evidence="2" id="KW-0479">Metal-binding</keyword>
<evidence type="ECO:0000313" key="8">
    <source>
        <dbReference type="Proteomes" id="UP000319700"/>
    </source>
</evidence>
<evidence type="ECO:0000256" key="1">
    <source>
        <dbReference type="ARBA" id="ARBA00008779"/>
    </source>
</evidence>
<sequence length="789" mass="87081">MKSISLLILSIAFSGVLSTPCNAQNTTWPDRTNLPVQPYQKPTKIAPSLKESVTPEWPKLISAPKGAPNVLLVMTDDVGFGASSAFGGPIPTPTYEKLASRGIKYNRFHTTALCSPSRAALITGRNQHQVATGIIMELSTPYEGYNSEVPKNCGSIGEILTMNGYGTSWFGKNHNVPNAQTSPAGPFDLWPTGLGFEKFYGFLGADCDQFAPPLYDNIEPASPFIGNPDYILDEDLANQAIKWIHQQRAASATKPFFVYYTPGTAHAPHQAPKEWIAKYKGKFDMGWNKLREMTFARQKEMGVIPQDAVLNPTPDDYKKWDDLTPELKKVCAREMECYAAALSFADYQIGRLIKTIEDMGELDNTLIIYIQGDNGSSAEDPSGIGMTSEIGIVANGNVDDPKFMYDHIDELGGPKMENHFSHGWAHAMNTPYQWDKKIASHLGGSRTSMVVSWPDRIKDVGSMRSQFTHIIDVTPTILEAVKIPQPKTINGFKQEPITGTSFVYTWDNPKAPERHTTQYFEVIANRGIYHNGWLANTTPIRLPWVSMGKSSEDPVKDYKWELYDLTKDYSQSKNLAAQNPAKLKELQDVFMAEAKKNKVFPLDDRYVERLLPQNREQPNVGRKSFTYYPGTIRIPAELAPNLKNGSFSITASLDIPKSANSDGIILTQGGYFGGLALTLLDGKPTFLYARSNYPTEKWKIQSSGKLSPGKNTVVADFKYNGPGMGKGATVTISVNGKNVATGDITATVPVAFTDEGFNIGEDTGTPVTLDYKVPFKLEGVIEKVVVDLK</sequence>
<dbReference type="Gene3D" id="3.30.1120.10">
    <property type="match status" value="1"/>
</dbReference>
<evidence type="ECO:0000256" key="4">
    <source>
        <dbReference type="ARBA" id="ARBA00022837"/>
    </source>
</evidence>
<feature type="chain" id="PRO_5021429346" evidence="5">
    <location>
        <begin position="24"/>
        <end position="789"/>
    </location>
</feature>
<keyword evidence="5" id="KW-0732">Signal</keyword>
<keyword evidence="8" id="KW-1185">Reference proteome</keyword>
<evidence type="ECO:0000259" key="6">
    <source>
        <dbReference type="Pfam" id="PF00884"/>
    </source>
</evidence>
<dbReference type="GO" id="GO:0005975">
    <property type="term" value="P:carbohydrate metabolic process"/>
    <property type="evidence" value="ECO:0007669"/>
    <property type="project" value="UniProtKB-ARBA"/>
</dbReference>
<dbReference type="Pfam" id="PF00884">
    <property type="entry name" value="Sulfatase"/>
    <property type="match status" value="1"/>
</dbReference>
<evidence type="ECO:0000256" key="3">
    <source>
        <dbReference type="ARBA" id="ARBA00022801"/>
    </source>
</evidence>
<keyword evidence="3" id="KW-0378">Hydrolase</keyword>
<dbReference type="PANTHER" id="PTHR42693">
    <property type="entry name" value="ARYLSULFATASE FAMILY MEMBER"/>
    <property type="match status" value="1"/>
</dbReference>
<dbReference type="Proteomes" id="UP000319700">
    <property type="component" value="Unassembled WGS sequence"/>
</dbReference>
<dbReference type="GO" id="GO:0004553">
    <property type="term" value="F:hydrolase activity, hydrolyzing O-glycosyl compounds"/>
    <property type="evidence" value="ECO:0007669"/>
    <property type="project" value="UniProtKB-ARBA"/>
</dbReference>